<name>F8F9N8_PAEMK</name>
<evidence type="ECO:0000313" key="2">
    <source>
        <dbReference type="Proteomes" id="UP000006620"/>
    </source>
</evidence>
<protein>
    <submittedName>
        <fullName evidence="1">Uncharacterized protein</fullName>
    </submittedName>
</protein>
<accession>F8F9N8</accession>
<reference evidence="2" key="1">
    <citation type="submission" date="2011-06" db="EMBL/GenBank/DDBJ databases">
        <title>Complete genome sequence of Paenibacillus mucilaginosus KNP414.</title>
        <authorList>
            <person name="Wang J."/>
            <person name="Hu S."/>
            <person name="Hu X."/>
            <person name="Zhang B."/>
            <person name="Dong D."/>
            <person name="Zhang S."/>
            <person name="Zhao K."/>
            <person name="Wu D."/>
        </authorList>
    </citation>
    <scope>NUCLEOTIDE SEQUENCE [LARGE SCALE GENOMIC DNA]</scope>
    <source>
        <strain evidence="2">KNP414</strain>
    </source>
</reference>
<evidence type="ECO:0000313" key="1">
    <source>
        <dbReference type="EMBL" id="AEI44367.1"/>
    </source>
</evidence>
<gene>
    <name evidence="1" type="ordered locus">KNP414_05843</name>
</gene>
<organism evidence="1 2">
    <name type="scientific">Paenibacillus mucilaginosus (strain KNP414)</name>
    <dbReference type="NCBI Taxonomy" id="1036673"/>
    <lineage>
        <taxon>Bacteria</taxon>
        <taxon>Bacillati</taxon>
        <taxon>Bacillota</taxon>
        <taxon>Bacilli</taxon>
        <taxon>Bacillales</taxon>
        <taxon>Paenibacillaceae</taxon>
        <taxon>Paenibacillus</taxon>
    </lineage>
</organism>
<dbReference type="HOGENOM" id="CLU_3155711_0_0_9"/>
<dbReference type="Proteomes" id="UP000006620">
    <property type="component" value="Chromosome"/>
</dbReference>
<dbReference type="KEGG" id="pms:KNP414_05843"/>
<proteinExistence type="predicted"/>
<dbReference type="AlphaFoldDB" id="F8F9N8"/>
<dbReference type="PATRIC" id="fig|1036673.3.peg.5435"/>
<sequence>MHARFRAHGAPSSVAAEDLGLFLHTRYRYFTGRAPALTRMNAFRQKAI</sequence>
<dbReference type="EMBL" id="CP002869">
    <property type="protein sequence ID" value="AEI44367.1"/>
    <property type="molecule type" value="Genomic_DNA"/>
</dbReference>
<reference evidence="1 2" key="2">
    <citation type="journal article" date="2013" name="Genome Announc.">
        <title>Genome Sequence of Growth-Improving Paenibacillus mucilaginosus Strain KNP414.</title>
        <authorList>
            <person name="Lu J.J."/>
            <person name="Wang J.F."/>
            <person name="Hu X.F."/>
        </authorList>
    </citation>
    <scope>NUCLEOTIDE SEQUENCE [LARGE SCALE GENOMIC DNA]</scope>
    <source>
        <strain evidence="1 2">KNP414</strain>
    </source>
</reference>